<dbReference type="PANTHER" id="PTHR30582">
    <property type="entry name" value="L,D-TRANSPEPTIDASE"/>
    <property type="match status" value="1"/>
</dbReference>
<protein>
    <recommendedName>
        <fullName evidence="8">L,D-TPase catalytic domain-containing protein</fullName>
    </recommendedName>
</protein>
<evidence type="ECO:0000256" key="6">
    <source>
        <dbReference type="ARBA" id="ARBA00023316"/>
    </source>
</evidence>
<evidence type="ECO:0000256" key="2">
    <source>
        <dbReference type="ARBA" id="ARBA00005992"/>
    </source>
</evidence>
<comment type="similarity">
    <text evidence="2">Belongs to the YkuD family.</text>
</comment>
<evidence type="ECO:0000256" key="4">
    <source>
        <dbReference type="ARBA" id="ARBA00022960"/>
    </source>
</evidence>
<comment type="pathway">
    <text evidence="1 7">Cell wall biogenesis; peptidoglycan biosynthesis.</text>
</comment>
<keyword evidence="3" id="KW-0808">Transferase</keyword>
<evidence type="ECO:0000256" key="1">
    <source>
        <dbReference type="ARBA" id="ARBA00004752"/>
    </source>
</evidence>
<feature type="active site" description="Proton donor/acceptor" evidence="7">
    <location>
        <position position="154"/>
    </location>
</feature>
<accession>A0ABP7ES55</accession>
<dbReference type="RefSeq" id="WP_344694690.1">
    <property type="nucleotide sequence ID" value="NZ_BAABBF010000012.1"/>
</dbReference>
<dbReference type="SUPFAM" id="SSF141523">
    <property type="entry name" value="L,D-transpeptidase catalytic domain-like"/>
    <property type="match status" value="1"/>
</dbReference>
<dbReference type="Gene3D" id="2.40.440.10">
    <property type="entry name" value="L,D-transpeptidase catalytic domain-like"/>
    <property type="match status" value="1"/>
</dbReference>
<dbReference type="Pfam" id="PF03734">
    <property type="entry name" value="YkuD"/>
    <property type="match status" value="1"/>
</dbReference>
<name>A0ABP7ES55_9SPHN</name>
<dbReference type="CDD" id="cd16913">
    <property type="entry name" value="YkuD_like"/>
    <property type="match status" value="1"/>
</dbReference>
<dbReference type="Proteomes" id="UP001500523">
    <property type="component" value="Unassembled WGS sequence"/>
</dbReference>
<dbReference type="PANTHER" id="PTHR30582:SF2">
    <property type="entry name" value="L,D-TRANSPEPTIDASE YCIB-RELATED"/>
    <property type="match status" value="1"/>
</dbReference>
<keyword evidence="10" id="KW-1185">Reference proteome</keyword>
<evidence type="ECO:0000259" key="8">
    <source>
        <dbReference type="PROSITE" id="PS52029"/>
    </source>
</evidence>
<dbReference type="EMBL" id="BAABBF010000012">
    <property type="protein sequence ID" value="GAA3723744.1"/>
    <property type="molecule type" value="Genomic_DNA"/>
</dbReference>
<feature type="active site" description="Nucleophile" evidence="7">
    <location>
        <position position="167"/>
    </location>
</feature>
<feature type="domain" description="L,D-TPase catalytic" evidence="8">
    <location>
        <begin position="83"/>
        <end position="191"/>
    </location>
</feature>
<keyword evidence="4 7" id="KW-0133">Cell shape</keyword>
<dbReference type="InterPro" id="IPR038063">
    <property type="entry name" value="Transpep_catalytic_dom"/>
</dbReference>
<dbReference type="InterPro" id="IPR050979">
    <property type="entry name" value="LD-transpeptidase"/>
</dbReference>
<evidence type="ECO:0000313" key="10">
    <source>
        <dbReference type="Proteomes" id="UP001500523"/>
    </source>
</evidence>
<evidence type="ECO:0000313" key="9">
    <source>
        <dbReference type="EMBL" id="GAA3723744.1"/>
    </source>
</evidence>
<evidence type="ECO:0000256" key="3">
    <source>
        <dbReference type="ARBA" id="ARBA00022679"/>
    </source>
</evidence>
<dbReference type="PROSITE" id="PS52029">
    <property type="entry name" value="LD_TPASE"/>
    <property type="match status" value="1"/>
</dbReference>
<reference evidence="10" key="1">
    <citation type="journal article" date="2019" name="Int. J. Syst. Evol. Microbiol.">
        <title>The Global Catalogue of Microorganisms (GCM) 10K type strain sequencing project: providing services to taxonomists for standard genome sequencing and annotation.</title>
        <authorList>
            <consortium name="The Broad Institute Genomics Platform"/>
            <consortium name="The Broad Institute Genome Sequencing Center for Infectious Disease"/>
            <person name="Wu L."/>
            <person name="Ma J."/>
        </authorList>
    </citation>
    <scope>NUCLEOTIDE SEQUENCE [LARGE SCALE GENOMIC DNA]</scope>
    <source>
        <strain evidence="10">JCM 17498</strain>
    </source>
</reference>
<sequence>MVAVVAIAAIVAGAAVSGTGDRAVPGPRPAATVADGTRIRFAPRPLAMPDGGTHPVRSLLETRGTMRFGDFRWNEDGVPPGKIWVRVDLSQQIVSVFRGEHEIGTAVILYGTDGAPTPAGTFPILARAVHHRSSLYDAEMPYMLRLTGDGVAIHASAVRAGAATHGCIGVPEAFARHLYAVVRRGDPVSIMPAA</sequence>
<keyword evidence="5 7" id="KW-0573">Peptidoglycan synthesis</keyword>
<gene>
    <name evidence="9" type="ORF">GCM10022268_34940</name>
</gene>
<dbReference type="InterPro" id="IPR005490">
    <property type="entry name" value="LD_TPept_cat_dom"/>
</dbReference>
<evidence type="ECO:0000256" key="5">
    <source>
        <dbReference type="ARBA" id="ARBA00022984"/>
    </source>
</evidence>
<evidence type="ECO:0000256" key="7">
    <source>
        <dbReference type="PROSITE-ProRule" id="PRU01373"/>
    </source>
</evidence>
<keyword evidence="6 7" id="KW-0961">Cell wall biogenesis/degradation</keyword>
<proteinExistence type="inferred from homology"/>
<organism evidence="9 10">
    <name type="scientific">Sphingomonas cynarae</name>
    <dbReference type="NCBI Taxonomy" id="930197"/>
    <lineage>
        <taxon>Bacteria</taxon>
        <taxon>Pseudomonadati</taxon>
        <taxon>Pseudomonadota</taxon>
        <taxon>Alphaproteobacteria</taxon>
        <taxon>Sphingomonadales</taxon>
        <taxon>Sphingomonadaceae</taxon>
        <taxon>Sphingomonas</taxon>
    </lineage>
</organism>
<comment type="caution">
    <text evidence="9">The sequence shown here is derived from an EMBL/GenBank/DDBJ whole genome shotgun (WGS) entry which is preliminary data.</text>
</comment>